<dbReference type="SUPFAM" id="SSF47986">
    <property type="entry name" value="DEATH domain"/>
    <property type="match status" value="1"/>
</dbReference>
<evidence type="ECO:0000313" key="9">
    <source>
        <dbReference type="EMBL" id="DBA17001.1"/>
    </source>
</evidence>
<dbReference type="InterPro" id="IPR036729">
    <property type="entry name" value="TRADD_N_sf"/>
</dbReference>
<evidence type="ECO:0000256" key="6">
    <source>
        <dbReference type="ARBA" id="ARBA00023212"/>
    </source>
</evidence>
<evidence type="ECO:0000256" key="1">
    <source>
        <dbReference type="ARBA" id="ARBA00004123"/>
    </source>
</evidence>
<keyword evidence="7" id="KW-0539">Nucleus</keyword>
<comment type="subcellular location">
    <subcellularLocation>
        <location evidence="2">Cytoplasm</location>
        <location evidence="2">Cytoskeleton</location>
    </subcellularLocation>
    <subcellularLocation>
        <location evidence="1">Nucleus</location>
    </subcellularLocation>
</comment>
<reference evidence="9" key="1">
    <citation type="thesis" date="2020" institute="ProQuest LLC" country="789 East Eisenhower Parkway, Ann Arbor, MI, USA">
        <title>Comparative Genomics and Chromosome Evolution.</title>
        <authorList>
            <person name="Mudd A.B."/>
        </authorList>
    </citation>
    <scope>NUCLEOTIDE SEQUENCE</scope>
    <source>
        <strain evidence="9">1538</strain>
        <tissue evidence="9">Blood</tissue>
    </source>
</reference>
<keyword evidence="6" id="KW-0206">Cytoskeleton</keyword>
<dbReference type="Pfam" id="PF09034">
    <property type="entry name" value="TRADD_N"/>
    <property type="match status" value="1"/>
</dbReference>
<dbReference type="GO" id="GO:0043123">
    <property type="term" value="P:positive regulation of canonical NF-kappaB signal transduction"/>
    <property type="evidence" value="ECO:0007669"/>
    <property type="project" value="InterPro"/>
</dbReference>
<dbReference type="InterPro" id="IPR009095">
    <property type="entry name" value="TRADD_N"/>
</dbReference>
<dbReference type="Pfam" id="PF00531">
    <property type="entry name" value="Death"/>
    <property type="match status" value="1"/>
</dbReference>
<evidence type="ECO:0000256" key="2">
    <source>
        <dbReference type="ARBA" id="ARBA00004245"/>
    </source>
</evidence>
<evidence type="ECO:0000256" key="3">
    <source>
        <dbReference type="ARBA" id="ARBA00015474"/>
    </source>
</evidence>
<dbReference type="Gene3D" id="1.10.533.10">
    <property type="entry name" value="Death Domain, Fas"/>
    <property type="match status" value="1"/>
</dbReference>
<dbReference type="PROSITE" id="PS50017">
    <property type="entry name" value="DEATH_DOMAIN"/>
    <property type="match status" value="1"/>
</dbReference>
<keyword evidence="4" id="KW-0963">Cytoplasm</keyword>
<dbReference type="GO" id="GO:0097191">
    <property type="term" value="P:extrinsic apoptotic signaling pathway"/>
    <property type="evidence" value="ECO:0007669"/>
    <property type="project" value="TreeGrafter"/>
</dbReference>
<dbReference type="Gene3D" id="3.30.70.680">
    <property type="entry name" value="TRADD, N-terminal domain"/>
    <property type="match status" value="1"/>
</dbReference>
<dbReference type="InterPro" id="IPR035712">
    <property type="entry name" value="TRADD"/>
</dbReference>
<accession>A0AAV2ZYE1</accession>
<dbReference type="PANTHER" id="PTHR14913">
    <property type="entry name" value="TUMOR NECROSIS FACTOR RECEPTOR TYPE 1-ASSOCIATED DEATH DOMAIN PROTEIN"/>
    <property type="match status" value="1"/>
</dbReference>
<gene>
    <name evidence="9" type="ORF">GDO54_002518</name>
</gene>
<evidence type="ECO:0000256" key="7">
    <source>
        <dbReference type="ARBA" id="ARBA00023242"/>
    </source>
</evidence>
<dbReference type="AlphaFoldDB" id="A0AAV2ZYE1"/>
<dbReference type="SMART" id="SM00005">
    <property type="entry name" value="DEATH"/>
    <property type="match status" value="1"/>
</dbReference>
<dbReference type="PANTHER" id="PTHR14913:SF0">
    <property type="entry name" value="TUMOR NECROSIS FACTOR RECEPTOR TYPE 1-ASSOCIATED DEATH DOMAIN PROTEIN"/>
    <property type="match status" value="1"/>
</dbReference>
<keyword evidence="5" id="KW-0053">Apoptosis</keyword>
<dbReference type="EMBL" id="DYDO01000010">
    <property type="protein sequence ID" value="DBA17001.1"/>
    <property type="molecule type" value="Genomic_DNA"/>
</dbReference>
<comment type="caution">
    <text evidence="9">The sequence shown here is derived from an EMBL/GenBank/DDBJ whole genome shotgun (WGS) entry which is preliminary data.</text>
</comment>
<evidence type="ECO:0000256" key="5">
    <source>
        <dbReference type="ARBA" id="ARBA00022703"/>
    </source>
</evidence>
<evidence type="ECO:0000313" key="10">
    <source>
        <dbReference type="Proteomes" id="UP001181693"/>
    </source>
</evidence>
<dbReference type="GO" id="GO:0005856">
    <property type="term" value="C:cytoskeleton"/>
    <property type="evidence" value="ECO:0007669"/>
    <property type="project" value="UniProtKB-SubCell"/>
</dbReference>
<organism evidence="9 10">
    <name type="scientific">Pyxicephalus adspersus</name>
    <name type="common">African bullfrog</name>
    <dbReference type="NCBI Taxonomy" id="30357"/>
    <lineage>
        <taxon>Eukaryota</taxon>
        <taxon>Metazoa</taxon>
        <taxon>Chordata</taxon>
        <taxon>Craniata</taxon>
        <taxon>Vertebrata</taxon>
        <taxon>Euteleostomi</taxon>
        <taxon>Amphibia</taxon>
        <taxon>Batrachia</taxon>
        <taxon>Anura</taxon>
        <taxon>Neobatrachia</taxon>
        <taxon>Ranoidea</taxon>
        <taxon>Pyxicephalidae</taxon>
        <taxon>Pyxicephalinae</taxon>
        <taxon>Pyxicephalus</taxon>
    </lineage>
</organism>
<dbReference type="InterPro" id="IPR000488">
    <property type="entry name" value="Death_dom"/>
</dbReference>
<dbReference type="GO" id="GO:0005068">
    <property type="term" value="F:transmembrane receptor protein tyrosine kinase adaptor activity"/>
    <property type="evidence" value="ECO:0007669"/>
    <property type="project" value="TreeGrafter"/>
</dbReference>
<name>A0AAV2ZYE1_PYXAD</name>
<protein>
    <recommendedName>
        <fullName evidence="3">Tumor necrosis factor receptor type 1-associated DEATH domain protein</fullName>
    </recommendedName>
</protein>
<proteinExistence type="predicted"/>
<dbReference type="Proteomes" id="UP001181693">
    <property type="component" value="Unassembled WGS sequence"/>
</dbReference>
<dbReference type="GO" id="GO:0002947">
    <property type="term" value="C:tumor necrosis factor receptor superfamily complex"/>
    <property type="evidence" value="ECO:0007669"/>
    <property type="project" value="TreeGrafter"/>
</dbReference>
<dbReference type="InterPro" id="IPR011029">
    <property type="entry name" value="DEATH-like_dom_sf"/>
</dbReference>
<dbReference type="GO" id="GO:0005634">
    <property type="term" value="C:nucleus"/>
    <property type="evidence" value="ECO:0007669"/>
    <property type="project" value="UniProtKB-SubCell"/>
</dbReference>
<evidence type="ECO:0000256" key="4">
    <source>
        <dbReference type="ARBA" id="ARBA00022490"/>
    </source>
</evidence>
<keyword evidence="10" id="KW-1185">Reference proteome</keyword>
<evidence type="ECO:0000259" key="8">
    <source>
        <dbReference type="PROSITE" id="PS50017"/>
    </source>
</evidence>
<feature type="domain" description="Death" evidence="8">
    <location>
        <begin position="219"/>
        <end position="298"/>
    </location>
</feature>
<sequence length="300" mass="34778">MASIPNEWIGSVYLFMHSDSTSLGLKYETEKLLIYKTLRDALSAFSRNSPDSLEILKVLKSDPHLILHLKFHGEDNCLRFLQDYRNRKVHQYIQEQLSRCLDMESLQVFLELKVDNEKLDVILDEEEKCLNHIFLFKPTYVKDEDLVQLERNFTNLSLESKYPTQNNTSPTFPLGDSTQGSLPLPLQSFPEPSTFHFQEQIYADKPLTSEHQQRFATLVGKSWKKVGRSLKKNCRALEDPVIDNLAFEFDKDGLYEQAYQLLRRFIDGEGKKATLKRLVDALVECELNVIAEKLLAVEEK</sequence>
<dbReference type="SUPFAM" id="SSF55044">
    <property type="entry name" value="TRADD, N-terminal domain"/>
    <property type="match status" value="1"/>
</dbReference>